<name>A0A076PGS0_COMTE</name>
<sequence length="71" mass="7235">MLHHWVVVSLLRTMGTTVTATEAATTAIVGDAMSMSRAAGITTGTSDPIARTDARMTAGARSTDPEVCAAA</sequence>
<evidence type="ECO:0000313" key="1">
    <source>
        <dbReference type="EMBL" id="AIJ45949.1"/>
    </source>
</evidence>
<dbReference type="KEGG" id="ctes:O987_09075"/>
<dbReference type="AlphaFoldDB" id="A0A076PGS0"/>
<organism evidence="1 2">
    <name type="scientific">Comamonas testosteroni TK102</name>
    <dbReference type="NCBI Taxonomy" id="1392005"/>
    <lineage>
        <taxon>Bacteria</taxon>
        <taxon>Pseudomonadati</taxon>
        <taxon>Pseudomonadota</taxon>
        <taxon>Betaproteobacteria</taxon>
        <taxon>Burkholderiales</taxon>
        <taxon>Comamonadaceae</taxon>
        <taxon>Comamonas</taxon>
    </lineage>
</organism>
<reference evidence="1 2" key="1">
    <citation type="journal article" date="2014" name="Genome Announc.">
        <title>Complete Genome Sequence of Polychlorinated Biphenyl Degrader Comamonas testosteroni TK102 (NBRC 109938).</title>
        <authorList>
            <person name="Fukuda K."/>
            <person name="Hosoyama A."/>
            <person name="Tsuchikane K."/>
            <person name="Ohji S."/>
            <person name="Yamazoe A."/>
            <person name="Fujita N."/>
            <person name="Shintani M."/>
            <person name="Kimbara K."/>
        </authorList>
    </citation>
    <scope>NUCLEOTIDE SEQUENCE [LARGE SCALE GENOMIC DNA]</scope>
    <source>
        <strain evidence="1">TK102</strain>
    </source>
</reference>
<dbReference type="Proteomes" id="UP000028782">
    <property type="component" value="Chromosome"/>
</dbReference>
<dbReference type="EMBL" id="CP006704">
    <property type="protein sequence ID" value="AIJ45949.1"/>
    <property type="molecule type" value="Genomic_DNA"/>
</dbReference>
<protein>
    <submittedName>
        <fullName evidence="1">Uncharacterized protein</fullName>
    </submittedName>
</protein>
<accession>A0A076PGS0</accession>
<gene>
    <name evidence="1" type="ORF">O987_09075</name>
</gene>
<evidence type="ECO:0000313" key="2">
    <source>
        <dbReference type="Proteomes" id="UP000028782"/>
    </source>
</evidence>
<proteinExistence type="predicted"/>
<dbReference type="HOGENOM" id="CLU_2733084_0_0_4"/>